<dbReference type="InterPro" id="IPR005665">
    <property type="entry name" value="SecF_bac"/>
</dbReference>
<evidence type="ECO:0000256" key="4">
    <source>
        <dbReference type="ARBA" id="ARBA00022692"/>
    </source>
</evidence>
<keyword evidence="8 9" id="KW-0472">Membrane</keyword>
<keyword evidence="6 9" id="KW-1133">Transmembrane helix</keyword>
<dbReference type="Gene3D" id="1.20.1640.10">
    <property type="entry name" value="Multidrug efflux transporter AcrB transmembrane domain"/>
    <property type="match status" value="1"/>
</dbReference>
<evidence type="ECO:0000313" key="12">
    <source>
        <dbReference type="Proteomes" id="UP001630969"/>
    </source>
</evidence>
<feature type="domain" description="Protein export membrane protein SecD/SecF C-terminal" evidence="10">
    <location>
        <begin position="110"/>
        <end position="290"/>
    </location>
</feature>
<feature type="transmembrane region" description="Helical" evidence="9">
    <location>
        <begin position="161"/>
        <end position="182"/>
    </location>
</feature>
<gene>
    <name evidence="9 11" type="primary">secF</name>
    <name evidence="11" type="ORF">ACEUDJ_03175</name>
</gene>
<keyword evidence="2 9" id="KW-0813">Transport</keyword>
<evidence type="ECO:0000313" key="11">
    <source>
        <dbReference type="EMBL" id="MFM4891882.1"/>
    </source>
</evidence>
<reference evidence="11 12" key="1">
    <citation type="submission" date="2024-09" db="EMBL/GenBank/DDBJ databases">
        <title>Aeromonas strains Genome sequencing and assembly.</title>
        <authorList>
            <person name="Hu X."/>
            <person name="Tang B."/>
        </authorList>
    </citation>
    <scope>NUCLEOTIDE SEQUENCE [LARGE SCALE GENOMIC DNA]</scope>
    <source>
        <strain evidence="11 12">NB23SCDHY001</strain>
    </source>
</reference>
<dbReference type="Pfam" id="PF07549">
    <property type="entry name" value="Sec_GG"/>
    <property type="match status" value="1"/>
</dbReference>
<dbReference type="InterPro" id="IPR055344">
    <property type="entry name" value="SecD_SecF_C_bact"/>
</dbReference>
<feature type="transmembrane region" description="Helical" evidence="9">
    <location>
        <begin position="240"/>
        <end position="261"/>
    </location>
</feature>
<keyword evidence="12" id="KW-1185">Reference proteome</keyword>
<protein>
    <recommendedName>
        <fullName evidence="9">Protein-export membrane protein SecF</fullName>
    </recommendedName>
</protein>
<dbReference type="InterPro" id="IPR022813">
    <property type="entry name" value="SecD/SecF_arch_bac"/>
</dbReference>
<dbReference type="Pfam" id="PF02355">
    <property type="entry name" value="SecD_SecF_C"/>
    <property type="match status" value="1"/>
</dbReference>
<evidence type="ECO:0000256" key="9">
    <source>
        <dbReference type="HAMAP-Rule" id="MF_01464"/>
    </source>
</evidence>
<proteinExistence type="inferred from homology"/>
<dbReference type="HAMAP" id="MF_01464_B">
    <property type="entry name" value="SecF_B"/>
    <property type="match status" value="1"/>
</dbReference>
<dbReference type="GeneID" id="97219068"/>
<sequence>MHELLKTDKAIPFMRFAKPASALSILFVILAFASLFTKGLNWGLDFTGGTIIEVGFEQTVELPKVREVLESQGIEGATVQNFGSSRDVLIRLAPEEGLQAQQQGDKVLTAVKTLGSAQIKRVEFVGPAVGQELAEQGGLAILVALLCILAYISFRFEWRLSAGAVLALAHDVIVTLGFFSFFQWEFDLTVLAAVMTVVGYSLNDTIVVFDRVRENFRKLRRGDTAEILDASMTETLSRTLITSGTTLVVVVALFLKGGTLIHGFATALLIGIGFGTYSSVYVASAFAMFIGIKREHMMPTQVEKEGADQPDVLP</sequence>
<organism evidence="11 12">
    <name type="scientific">Aeromonas bivalvium</name>
    <dbReference type="NCBI Taxonomy" id="440079"/>
    <lineage>
        <taxon>Bacteria</taxon>
        <taxon>Pseudomonadati</taxon>
        <taxon>Pseudomonadota</taxon>
        <taxon>Gammaproteobacteria</taxon>
        <taxon>Aeromonadales</taxon>
        <taxon>Aeromonadaceae</taxon>
        <taxon>Aeromonas</taxon>
    </lineage>
</organism>
<dbReference type="Proteomes" id="UP001630969">
    <property type="component" value="Unassembled WGS sequence"/>
</dbReference>
<comment type="subcellular location">
    <subcellularLocation>
        <location evidence="1 9">Cell membrane</location>
        <topology evidence="1 9">Multi-pass membrane protein</topology>
    </subcellularLocation>
</comment>
<evidence type="ECO:0000256" key="2">
    <source>
        <dbReference type="ARBA" id="ARBA00022448"/>
    </source>
</evidence>
<keyword evidence="4 9" id="KW-0812">Transmembrane</keyword>
<evidence type="ECO:0000256" key="8">
    <source>
        <dbReference type="ARBA" id="ARBA00023136"/>
    </source>
</evidence>
<dbReference type="PRINTS" id="PR01755">
    <property type="entry name" value="SECFTRNLCASE"/>
</dbReference>
<evidence type="ECO:0000259" key="10">
    <source>
        <dbReference type="Pfam" id="PF02355"/>
    </source>
</evidence>
<dbReference type="PANTHER" id="PTHR30081">
    <property type="entry name" value="PROTEIN-EXPORT MEMBRANE PROTEIN SEC"/>
    <property type="match status" value="1"/>
</dbReference>
<dbReference type="RefSeq" id="WP_111874538.1">
    <property type="nucleotide sequence ID" value="NZ_JBGWZZ010000002.1"/>
</dbReference>
<dbReference type="InterPro" id="IPR048634">
    <property type="entry name" value="SecD_SecF_C"/>
</dbReference>
<feature type="transmembrane region" description="Helical" evidence="9">
    <location>
        <begin position="267"/>
        <end position="292"/>
    </location>
</feature>
<evidence type="ECO:0000256" key="7">
    <source>
        <dbReference type="ARBA" id="ARBA00023010"/>
    </source>
</evidence>
<dbReference type="NCBIfam" id="TIGR00916">
    <property type="entry name" value="2A0604s01"/>
    <property type="match status" value="1"/>
</dbReference>
<dbReference type="SUPFAM" id="SSF82866">
    <property type="entry name" value="Multidrug efflux transporter AcrB transmembrane domain"/>
    <property type="match status" value="1"/>
</dbReference>
<dbReference type="EMBL" id="JBGXBU010000001">
    <property type="protein sequence ID" value="MFM4891882.1"/>
    <property type="molecule type" value="Genomic_DNA"/>
</dbReference>
<comment type="caution">
    <text evidence="11">The sequence shown here is derived from an EMBL/GenBank/DDBJ whole genome shotgun (WGS) entry which is preliminary data.</text>
</comment>
<accession>A0ABW9GLS1</accession>
<feature type="transmembrane region" description="Helical" evidence="9">
    <location>
        <begin position="20"/>
        <end position="37"/>
    </location>
</feature>
<evidence type="ECO:0000256" key="3">
    <source>
        <dbReference type="ARBA" id="ARBA00022475"/>
    </source>
</evidence>
<keyword evidence="3 9" id="KW-1003">Cell membrane</keyword>
<feature type="transmembrane region" description="Helical" evidence="9">
    <location>
        <begin position="137"/>
        <end position="154"/>
    </location>
</feature>
<name>A0ABW9GLS1_9GAMM</name>
<comment type="function">
    <text evidence="9">Part of the Sec protein translocase complex. Interacts with the SecYEG preprotein conducting channel. SecDF uses the proton motive force (PMF) to complete protein translocation after the ATP-dependent function of SecA.</text>
</comment>
<evidence type="ECO:0000256" key="1">
    <source>
        <dbReference type="ARBA" id="ARBA00004651"/>
    </source>
</evidence>
<dbReference type="PANTHER" id="PTHR30081:SF8">
    <property type="entry name" value="PROTEIN TRANSLOCASE SUBUNIT SECF"/>
    <property type="match status" value="1"/>
</dbReference>
<keyword evidence="7 9" id="KW-0811">Translocation</keyword>
<keyword evidence="5 9" id="KW-0653">Protein transport</keyword>
<dbReference type="InterPro" id="IPR022645">
    <property type="entry name" value="SecD/SecF_bac"/>
</dbReference>
<evidence type="ECO:0000256" key="5">
    <source>
        <dbReference type="ARBA" id="ARBA00022927"/>
    </source>
</evidence>
<dbReference type="InterPro" id="IPR022646">
    <property type="entry name" value="SecD/SecF_CS"/>
</dbReference>
<feature type="transmembrane region" description="Helical" evidence="9">
    <location>
        <begin position="188"/>
        <end position="209"/>
    </location>
</feature>
<comment type="similarity">
    <text evidence="9">Belongs to the SecD/SecF family. SecF subfamily.</text>
</comment>
<comment type="subunit">
    <text evidence="9">Forms a complex with SecD. Part of the essential Sec protein translocation apparatus which comprises SecA, SecYEG and auxiliary proteins SecDF-YajC and YidC.</text>
</comment>
<evidence type="ECO:0000256" key="6">
    <source>
        <dbReference type="ARBA" id="ARBA00022989"/>
    </source>
</evidence>
<dbReference type="NCBIfam" id="TIGR00966">
    <property type="entry name" value="transloc_SecF"/>
    <property type="match status" value="1"/>
</dbReference>